<gene>
    <name evidence="1" type="ORF">G3M70_00160</name>
</gene>
<dbReference type="SUPFAM" id="SSF52047">
    <property type="entry name" value="RNI-like"/>
    <property type="match status" value="1"/>
</dbReference>
<dbReference type="GO" id="GO:0005829">
    <property type="term" value="C:cytosol"/>
    <property type="evidence" value="ECO:0007669"/>
    <property type="project" value="TreeGrafter"/>
</dbReference>
<dbReference type="PANTHER" id="PTHR24113:SF15">
    <property type="entry name" value="NACHT DOMAIN-CONTAINING PROTEIN"/>
    <property type="match status" value="1"/>
</dbReference>
<dbReference type="AlphaFoldDB" id="A0A7T0BT96"/>
<evidence type="ECO:0000313" key="1">
    <source>
        <dbReference type="EMBL" id="QPJ60387.1"/>
    </source>
</evidence>
<accession>A0A7T0BT96</accession>
<proteinExistence type="predicted"/>
<dbReference type="Gene3D" id="3.80.10.10">
    <property type="entry name" value="Ribonuclease Inhibitor"/>
    <property type="match status" value="2"/>
</dbReference>
<name>A0A7T0BT96_9BACT</name>
<evidence type="ECO:0008006" key="3">
    <source>
        <dbReference type="Google" id="ProtNLM"/>
    </source>
</evidence>
<dbReference type="InterPro" id="IPR032675">
    <property type="entry name" value="LRR_dom_sf"/>
</dbReference>
<dbReference type="InterPro" id="IPR001611">
    <property type="entry name" value="Leu-rich_rpt"/>
</dbReference>
<dbReference type="GO" id="GO:0005096">
    <property type="term" value="F:GTPase activator activity"/>
    <property type="evidence" value="ECO:0007669"/>
    <property type="project" value="InterPro"/>
</dbReference>
<dbReference type="Proteomes" id="UP000594688">
    <property type="component" value="Chromosome"/>
</dbReference>
<reference evidence="1 2" key="1">
    <citation type="submission" date="2020-02" db="EMBL/GenBank/DDBJ databases">
        <title>Genomic and physiological characterization of two novel Nitrospinaceae genera.</title>
        <authorList>
            <person name="Mueller A.J."/>
            <person name="Jung M.-Y."/>
            <person name="Strachan C.R."/>
            <person name="Herbold C.W."/>
            <person name="Kirkegaard R.H."/>
            <person name="Daims H."/>
        </authorList>
    </citation>
    <scope>NUCLEOTIDE SEQUENCE [LARGE SCALE GENOMIC DNA]</scope>
    <source>
        <strain evidence="1">EB</strain>
    </source>
</reference>
<dbReference type="SMART" id="SM00368">
    <property type="entry name" value="LRR_RI"/>
    <property type="match status" value="3"/>
</dbReference>
<dbReference type="EMBL" id="CP048685">
    <property type="protein sequence ID" value="QPJ60387.1"/>
    <property type="molecule type" value="Genomic_DNA"/>
</dbReference>
<dbReference type="GO" id="GO:0031267">
    <property type="term" value="F:small GTPase binding"/>
    <property type="evidence" value="ECO:0007669"/>
    <property type="project" value="TreeGrafter"/>
</dbReference>
<dbReference type="PANTHER" id="PTHR24113">
    <property type="entry name" value="RAN GTPASE-ACTIVATING PROTEIN 1"/>
    <property type="match status" value="1"/>
</dbReference>
<evidence type="ECO:0000313" key="2">
    <source>
        <dbReference type="Proteomes" id="UP000594688"/>
    </source>
</evidence>
<dbReference type="KEGG" id="nli:G3M70_00160"/>
<dbReference type="InterPro" id="IPR027038">
    <property type="entry name" value="RanGap"/>
</dbReference>
<organism evidence="1 2">
    <name type="scientific">Candidatus Nitronauta litoralis</name>
    <dbReference type="NCBI Taxonomy" id="2705533"/>
    <lineage>
        <taxon>Bacteria</taxon>
        <taxon>Pseudomonadati</taxon>
        <taxon>Nitrospinota/Tectimicrobiota group</taxon>
        <taxon>Nitrospinota</taxon>
        <taxon>Nitrospinia</taxon>
        <taxon>Nitrospinales</taxon>
        <taxon>Nitrospinaceae</taxon>
        <taxon>Candidatus Nitronauta</taxon>
    </lineage>
</organism>
<sequence length="196" mass="21561">MITPSTNHTILHLFKKFLLVAIFLGFTAPVLGQLDEKKIDYDAVFAAGFLRGGTVLNLSGKKIGDEGLEKLLKLGDRLKKVKSLDLRYCKLSEKAGDMLAKSGAFPNLKKLEIRHNYLMDAGTVALAGAVGMTKLEKLGLGWNEVRDAGALALAQSDKFPRLKKLDLRGNFIADKTKNELKEKLAHLKKLKLEASL</sequence>
<dbReference type="GO" id="GO:0048471">
    <property type="term" value="C:perinuclear region of cytoplasm"/>
    <property type="evidence" value="ECO:0007669"/>
    <property type="project" value="TreeGrafter"/>
</dbReference>
<protein>
    <recommendedName>
        <fullName evidence="3">Leucine Rich repeats (2 copies)</fullName>
    </recommendedName>
</protein>
<dbReference type="Pfam" id="PF13516">
    <property type="entry name" value="LRR_6"/>
    <property type="match status" value="2"/>
</dbReference>
<dbReference type="GO" id="GO:0006913">
    <property type="term" value="P:nucleocytoplasmic transport"/>
    <property type="evidence" value="ECO:0007669"/>
    <property type="project" value="TreeGrafter"/>
</dbReference>